<evidence type="ECO:0008006" key="3">
    <source>
        <dbReference type="Google" id="ProtNLM"/>
    </source>
</evidence>
<name>A0A067PRP0_9AGAM</name>
<reference evidence="2" key="1">
    <citation type="journal article" date="2014" name="Proc. Natl. Acad. Sci. U.S.A.">
        <title>Extensive sampling of basidiomycete genomes demonstrates inadequacy of the white-rot/brown-rot paradigm for wood decay fungi.</title>
        <authorList>
            <person name="Riley R."/>
            <person name="Salamov A.A."/>
            <person name="Brown D.W."/>
            <person name="Nagy L.G."/>
            <person name="Floudas D."/>
            <person name="Held B.W."/>
            <person name="Levasseur A."/>
            <person name="Lombard V."/>
            <person name="Morin E."/>
            <person name="Otillar R."/>
            <person name="Lindquist E.A."/>
            <person name="Sun H."/>
            <person name="LaButti K.M."/>
            <person name="Schmutz J."/>
            <person name="Jabbour D."/>
            <person name="Luo H."/>
            <person name="Baker S.E."/>
            <person name="Pisabarro A.G."/>
            <person name="Walton J.D."/>
            <person name="Blanchette R.A."/>
            <person name="Henrissat B."/>
            <person name="Martin F."/>
            <person name="Cullen D."/>
            <person name="Hibbett D.S."/>
            <person name="Grigoriev I.V."/>
        </authorList>
    </citation>
    <scope>NUCLEOTIDE SEQUENCE [LARGE SCALE GENOMIC DNA]</scope>
    <source>
        <strain evidence="2">MUCL 33604</strain>
    </source>
</reference>
<dbReference type="AlphaFoldDB" id="A0A067PRP0"/>
<protein>
    <recommendedName>
        <fullName evidence="3">DDE Tnp4 domain-containing protein</fullName>
    </recommendedName>
</protein>
<accession>A0A067PRP0</accession>
<organism evidence="1 2">
    <name type="scientific">Jaapia argillacea MUCL 33604</name>
    <dbReference type="NCBI Taxonomy" id="933084"/>
    <lineage>
        <taxon>Eukaryota</taxon>
        <taxon>Fungi</taxon>
        <taxon>Dikarya</taxon>
        <taxon>Basidiomycota</taxon>
        <taxon>Agaricomycotina</taxon>
        <taxon>Agaricomycetes</taxon>
        <taxon>Agaricomycetidae</taxon>
        <taxon>Jaapiales</taxon>
        <taxon>Jaapiaceae</taxon>
        <taxon>Jaapia</taxon>
    </lineage>
</organism>
<gene>
    <name evidence="1" type="ORF">JAAARDRAFT_61568</name>
</gene>
<dbReference type="HOGENOM" id="CLU_059042_0_0_1"/>
<evidence type="ECO:0000313" key="2">
    <source>
        <dbReference type="Proteomes" id="UP000027265"/>
    </source>
</evidence>
<evidence type="ECO:0000313" key="1">
    <source>
        <dbReference type="EMBL" id="KDQ52991.1"/>
    </source>
</evidence>
<dbReference type="EMBL" id="KL197736">
    <property type="protein sequence ID" value="KDQ52991.1"/>
    <property type="molecule type" value="Genomic_DNA"/>
</dbReference>
<dbReference type="OrthoDB" id="5945905at2759"/>
<dbReference type="STRING" id="933084.A0A067PRP0"/>
<dbReference type="InParanoid" id="A0A067PRP0"/>
<dbReference type="Proteomes" id="UP000027265">
    <property type="component" value="Unassembled WGS sequence"/>
</dbReference>
<sequence length="197" mass="22656">MEDKFGCCAEQLSHCINKLCSFIWDEWGFLLDFDTCRLTTVKLSEYAGAIHTAGALIDLIWAFLDCTIIPICRPGDDQDVSYNGYISNHATKYQGATAPDGIIVYCYRPEVRDLTRDEQEFNNLMSKYRECVEWLFGKVVNYWCFVDLCSHLKLHLSPIGKYYLIAVLLMNAHTCLHGSQTSHYFDCPPLSLEEYFT</sequence>
<keyword evidence="2" id="KW-1185">Reference proteome</keyword>
<proteinExistence type="predicted"/>